<evidence type="ECO:0000313" key="11">
    <source>
        <dbReference type="Proteomes" id="UP000051841"/>
    </source>
</evidence>
<dbReference type="PATRIC" id="fig|1410657.5.peg.1450"/>
<dbReference type="AlphaFoldDB" id="A0A0R2HEJ4"/>
<feature type="transmembrane region" description="Helical" evidence="9">
    <location>
        <begin position="12"/>
        <end position="35"/>
    </location>
</feature>
<dbReference type="InterPro" id="IPR025720">
    <property type="entry name" value="RibU"/>
</dbReference>
<dbReference type="InterPro" id="IPR024529">
    <property type="entry name" value="ECF_trnsprt_substrate-spec"/>
</dbReference>
<proteinExistence type="inferred from homology"/>
<comment type="similarity">
    <text evidence="2 8">Belongs to the prokaryotic riboflavin transporter (P-RFT) (TC 2.A.87) family.</text>
</comment>
<keyword evidence="4 8" id="KW-1003">Cell membrane</keyword>
<comment type="function">
    <text evidence="8">Probably a riboflavin-binding protein that interacts with the energy-coupling factor (ECF) ABC-transporter complex.</text>
</comment>
<evidence type="ECO:0000256" key="7">
    <source>
        <dbReference type="ARBA" id="ARBA00023136"/>
    </source>
</evidence>
<evidence type="ECO:0000256" key="8">
    <source>
        <dbReference type="PIRNR" id="PIRNR037778"/>
    </source>
</evidence>
<evidence type="ECO:0000256" key="4">
    <source>
        <dbReference type="ARBA" id="ARBA00022475"/>
    </source>
</evidence>
<feature type="transmembrane region" description="Helical" evidence="9">
    <location>
        <begin position="165"/>
        <end position="189"/>
    </location>
</feature>
<dbReference type="RefSeq" id="WP_031588493.1">
    <property type="nucleotide sequence ID" value="NZ_JNKN01000001.1"/>
</dbReference>
<keyword evidence="11" id="KW-1185">Reference proteome</keyword>
<dbReference type="PIRSF" id="PIRSF037778">
    <property type="entry name" value="UCP037778_transp_RibU"/>
    <property type="match status" value="1"/>
</dbReference>
<evidence type="ECO:0000256" key="3">
    <source>
        <dbReference type="ARBA" id="ARBA00022448"/>
    </source>
</evidence>
<evidence type="ECO:0000256" key="1">
    <source>
        <dbReference type="ARBA" id="ARBA00004651"/>
    </source>
</evidence>
<feature type="transmembrane region" description="Helical" evidence="9">
    <location>
        <begin position="47"/>
        <end position="69"/>
    </location>
</feature>
<dbReference type="PANTHER" id="PTHR38438">
    <property type="entry name" value="RIBOFLAVIN TRANSPORTER RIBU"/>
    <property type="match status" value="1"/>
</dbReference>
<keyword evidence="3 8" id="KW-0813">Transport</keyword>
<dbReference type="Proteomes" id="UP000051841">
    <property type="component" value="Unassembled WGS sequence"/>
</dbReference>
<sequence>MKNKKLNTKAMIMISMLGAIAALLMFFELSVPFILPFIKLDISELPVMLSGFLFGPLLGALSTVIKIAIKLIIKPTSTMYVGELSNLILSIVYQGVAAAIYRHFKTKKGAMLGLAVSTLTTSVLSIVSNVLFIFPFYVNVMKLPMAAIVGMAHKAAPWVNDATTMFLTTIFPFNILKFGIVSILTLLIYKPLSRVIKKNMQ</sequence>
<reference evidence="10 11" key="1">
    <citation type="journal article" date="2015" name="Genome Announc.">
        <title>Expanding the biotechnology potential of lactobacilli through comparative genomics of 213 strains and associated genera.</title>
        <authorList>
            <person name="Sun Z."/>
            <person name="Harris H.M."/>
            <person name="McCann A."/>
            <person name="Guo C."/>
            <person name="Argimon S."/>
            <person name="Zhang W."/>
            <person name="Yang X."/>
            <person name="Jeffery I.B."/>
            <person name="Cooney J.C."/>
            <person name="Kagawa T.F."/>
            <person name="Liu W."/>
            <person name="Song Y."/>
            <person name="Salvetti E."/>
            <person name="Wrobel A."/>
            <person name="Rasinkangas P."/>
            <person name="Parkhill J."/>
            <person name="Rea M.C."/>
            <person name="O'Sullivan O."/>
            <person name="Ritari J."/>
            <person name="Douillard F.P."/>
            <person name="Paul Ross R."/>
            <person name="Yang R."/>
            <person name="Briner A.E."/>
            <person name="Felis G.E."/>
            <person name="de Vos W.M."/>
            <person name="Barrangou R."/>
            <person name="Klaenhammer T.R."/>
            <person name="Caufield P.W."/>
            <person name="Cui Y."/>
            <person name="Zhang H."/>
            <person name="O'Toole P.W."/>
        </authorList>
    </citation>
    <scope>NUCLEOTIDE SEQUENCE [LARGE SCALE GENOMIC DNA]</scope>
    <source>
        <strain evidence="10 11">DSM 20405</strain>
    </source>
</reference>
<evidence type="ECO:0000256" key="6">
    <source>
        <dbReference type="ARBA" id="ARBA00022989"/>
    </source>
</evidence>
<evidence type="ECO:0000256" key="2">
    <source>
        <dbReference type="ARBA" id="ARBA00005540"/>
    </source>
</evidence>
<dbReference type="GO" id="GO:0005886">
    <property type="term" value="C:plasma membrane"/>
    <property type="evidence" value="ECO:0007669"/>
    <property type="project" value="UniProtKB-SubCell"/>
</dbReference>
<organism evidence="10 11">
    <name type="scientific">Kandleria vitulina DSM 20405</name>
    <dbReference type="NCBI Taxonomy" id="1410657"/>
    <lineage>
        <taxon>Bacteria</taxon>
        <taxon>Bacillati</taxon>
        <taxon>Bacillota</taxon>
        <taxon>Erysipelotrichia</taxon>
        <taxon>Erysipelotrichales</taxon>
        <taxon>Coprobacillaceae</taxon>
        <taxon>Kandleria</taxon>
    </lineage>
</organism>
<keyword evidence="6 9" id="KW-1133">Transmembrane helix</keyword>
<dbReference type="GO" id="GO:0032217">
    <property type="term" value="F:riboflavin transmembrane transporter activity"/>
    <property type="evidence" value="ECO:0007669"/>
    <property type="project" value="UniProtKB-UniRule"/>
</dbReference>
<evidence type="ECO:0000256" key="9">
    <source>
        <dbReference type="SAM" id="Phobius"/>
    </source>
</evidence>
<gene>
    <name evidence="10" type="ORF">IV49_GL001401</name>
</gene>
<accession>A0A0R2HEJ4</accession>
<name>A0A0R2HEJ4_9FIRM</name>
<protein>
    <recommendedName>
        <fullName evidence="8">Riboflavin transporter</fullName>
    </recommendedName>
</protein>
<feature type="transmembrane region" description="Helical" evidence="9">
    <location>
        <begin position="112"/>
        <end position="137"/>
    </location>
</feature>
<keyword evidence="7 8" id="KW-0472">Membrane</keyword>
<dbReference type="EMBL" id="JQBL01000004">
    <property type="protein sequence ID" value="KRN50907.1"/>
    <property type="molecule type" value="Genomic_DNA"/>
</dbReference>
<keyword evidence="5 9" id="KW-0812">Transmembrane</keyword>
<comment type="caution">
    <text evidence="10">The sequence shown here is derived from an EMBL/GenBank/DDBJ whole genome shotgun (WGS) entry which is preliminary data.</text>
</comment>
<evidence type="ECO:0000256" key="5">
    <source>
        <dbReference type="ARBA" id="ARBA00022692"/>
    </source>
</evidence>
<dbReference type="Gene3D" id="1.10.1760.20">
    <property type="match status" value="1"/>
</dbReference>
<comment type="subcellular location">
    <subcellularLocation>
        <location evidence="1">Cell membrane</location>
        <topology evidence="1">Multi-pass membrane protein</topology>
    </subcellularLocation>
</comment>
<evidence type="ECO:0000313" key="10">
    <source>
        <dbReference type="EMBL" id="KRN50907.1"/>
    </source>
</evidence>
<dbReference type="Pfam" id="PF12822">
    <property type="entry name" value="ECF_trnsprt"/>
    <property type="match status" value="1"/>
</dbReference>
<dbReference type="PANTHER" id="PTHR38438:SF1">
    <property type="entry name" value="RIBOFLAVIN TRANSPORTER RIBU"/>
    <property type="match status" value="1"/>
</dbReference>